<dbReference type="GO" id="GO:0005886">
    <property type="term" value="C:plasma membrane"/>
    <property type="evidence" value="ECO:0007669"/>
    <property type="project" value="UniProtKB-SubCell"/>
</dbReference>
<keyword evidence="5 7" id="KW-1133">Transmembrane helix</keyword>
<dbReference type="InterPro" id="IPR032808">
    <property type="entry name" value="DoxX"/>
</dbReference>
<dbReference type="AlphaFoldDB" id="A0A4Q5LJE2"/>
<comment type="subcellular location">
    <subcellularLocation>
        <location evidence="1">Cell membrane</location>
        <topology evidence="1">Multi-pass membrane protein</topology>
    </subcellularLocation>
</comment>
<dbReference type="EMBL" id="SEWG01000005">
    <property type="protein sequence ID" value="RYU89415.1"/>
    <property type="molecule type" value="Genomic_DNA"/>
</dbReference>
<evidence type="ECO:0000256" key="2">
    <source>
        <dbReference type="ARBA" id="ARBA00006679"/>
    </source>
</evidence>
<evidence type="ECO:0000256" key="6">
    <source>
        <dbReference type="ARBA" id="ARBA00023136"/>
    </source>
</evidence>
<gene>
    <name evidence="8" type="ORF">EWM62_13895</name>
</gene>
<feature type="transmembrane region" description="Helical" evidence="7">
    <location>
        <begin position="51"/>
        <end position="77"/>
    </location>
</feature>
<dbReference type="PANTHER" id="PTHR33452">
    <property type="entry name" value="OXIDOREDUCTASE CATD-RELATED"/>
    <property type="match status" value="1"/>
</dbReference>
<reference evidence="8 9" key="1">
    <citation type="submission" date="2019-02" db="EMBL/GenBank/DDBJ databases">
        <title>Bacterial novel species Mucilaginibacter sp. 17JY9-4 isolated from soil.</title>
        <authorList>
            <person name="Jung H.-Y."/>
        </authorList>
    </citation>
    <scope>NUCLEOTIDE SEQUENCE [LARGE SCALE GENOMIC DNA]</scope>
    <source>
        <strain evidence="8 9">17JY9-4</strain>
    </source>
</reference>
<comment type="similarity">
    <text evidence="2">Belongs to the DoxX family.</text>
</comment>
<keyword evidence="4 7" id="KW-0812">Transmembrane</keyword>
<evidence type="ECO:0000256" key="5">
    <source>
        <dbReference type="ARBA" id="ARBA00022989"/>
    </source>
</evidence>
<dbReference type="Proteomes" id="UP000293331">
    <property type="component" value="Unassembled WGS sequence"/>
</dbReference>
<feature type="transmembrane region" description="Helical" evidence="7">
    <location>
        <begin position="12"/>
        <end position="31"/>
    </location>
</feature>
<keyword evidence="6 7" id="KW-0472">Membrane</keyword>
<dbReference type="Pfam" id="PF07681">
    <property type="entry name" value="DoxX"/>
    <property type="match status" value="1"/>
</dbReference>
<dbReference type="InterPro" id="IPR051907">
    <property type="entry name" value="DoxX-like_oxidoreductase"/>
</dbReference>
<feature type="transmembrane region" description="Helical" evidence="7">
    <location>
        <begin position="84"/>
        <end position="102"/>
    </location>
</feature>
<dbReference type="OrthoDB" id="9813193at2"/>
<dbReference type="PANTHER" id="PTHR33452:SF1">
    <property type="entry name" value="INNER MEMBRANE PROTEIN YPHA-RELATED"/>
    <property type="match status" value="1"/>
</dbReference>
<proteinExistence type="inferred from homology"/>
<organism evidence="8 9">
    <name type="scientific">Mucilaginibacter terrigena</name>
    <dbReference type="NCBI Taxonomy" id="2492395"/>
    <lineage>
        <taxon>Bacteria</taxon>
        <taxon>Pseudomonadati</taxon>
        <taxon>Bacteroidota</taxon>
        <taxon>Sphingobacteriia</taxon>
        <taxon>Sphingobacteriales</taxon>
        <taxon>Sphingobacteriaceae</taxon>
        <taxon>Mucilaginibacter</taxon>
    </lineage>
</organism>
<evidence type="ECO:0000313" key="8">
    <source>
        <dbReference type="EMBL" id="RYU89415.1"/>
    </source>
</evidence>
<evidence type="ECO:0000256" key="3">
    <source>
        <dbReference type="ARBA" id="ARBA00022475"/>
    </source>
</evidence>
<comment type="caution">
    <text evidence="8">The sequence shown here is derived from an EMBL/GenBank/DDBJ whole genome shotgun (WGS) entry which is preliminary data.</text>
</comment>
<evidence type="ECO:0000256" key="1">
    <source>
        <dbReference type="ARBA" id="ARBA00004651"/>
    </source>
</evidence>
<dbReference type="RefSeq" id="WP_129877273.1">
    <property type="nucleotide sequence ID" value="NZ_SEWG01000005.1"/>
</dbReference>
<sequence length="135" mass="14336">MTYLSSLNNYRNTGLLIMQLGLGAMMIYHGYPKLLGGTEMWAGLGSSTKYVGVTFLPVMWGFLAALTETLGGFLILIGLAFRPAAFFLMINLIVAAATHLGKGDGLNGAAHAVELAFVFAGLIFVGPGKYSVDKK</sequence>
<keyword evidence="3" id="KW-1003">Cell membrane</keyword>
<protein>
    <submittedName>
        <fullName evidence="8">DoxX family protein</fullName>
    </submittedName>
</protein>
<accession>A0A4Q5LJE2</accession>
<evidence type="ECO:0000313" key="9">
    <source>
        <dbReference type="Proteomes" id="UP000293331"/>
    </source>
</evidence>
<evidence type="ECO:0000256" key="7">
    <source>
        <dbReference type="SAM" id="Phobius"/>
    </source>
</evidence>
<keyword evidence="9" id="KW-1185">Reference proteome</keyword>
<name>A0A4Q5LJE2_9SPHI</name>
<evidence type="ECO:0000256" key="4">
    <source>
        <dbReference type="ARBA" id="ARBA00022692"/>
    </source>
</evidence>
<feature type="transmembrane region" description="Helical" evidence="7">
    <location>
        <begin position="108"/>
        <end position="126"/>
    </location>
</feature>